<dbReference type="EMBL" id="BPLR01014027">
    <property type="protein sequence ID" value="GIY65777.1"/>
    <property type="molecule type" value="Genomic_DNA"/>
</dbReference>
<comment type="caution">
    <text evidence="3">The sequence shown here is derived from an EMBL/GenBank/DDBJ whole genome shotgun (WGS) entry which is preliminary data.</text>
</comment>
<accession>A0AAV4V6D2</accession>
<keyword evidence="4" id="KW-1185">Reference proteome</keyword>
<evidence type="ECO:0000313" key="3">
    <source>
        <dbReference type="EMBL" id="GIY65777.1"/>
    </source>
</evidence>
<name>A0AAV4V6D2_CAEEX</name>
<evidence type="ECO:0000259" key="2">
    <source>
        <dbReference type="Pfam" id="PF00551"/>
    </source>
</evidence>
<evidence type="ECO:0000313" key="4">
    <source>
        <dbReference type="Proteomes" id="UP001054945"/>
    </source>
</evidence>
<reference evidence="3 4" key="1">
    <citation type="submission" date="2021-06" db="EMBL/GenBank/DDBJ databases">
        <title>Caerostris extrusa draft genome.</title>
        <authorList>
            <person name="Kono N."/>
            <person name="Arakawa K."/>
        </authorList>
    </citation>
    <scope>NUCLEOTIDE SEQUENCE [LARGE SCALE GENOMIC DNA]</scope>
</reference>
<dbReference type="CDD" id="cd08646">
    <property type="entry name" value="FMT_core_Met-tRNA-FMT_N"/>
    <property type="match status" value="1"/>
</dbReference>
<dbReference type="GO" id="GO:0004479">
    <property type="term" value="F:methionyl-tRNA formyltransferase activity"/>
    <property type="evidence" value="ECO:0007669"/>
    <property type="project" value="UniProtKB-EC"/>
</dbReference>
<protein>
    <recommendedName>
        <fullName evidence="1">methionyl-tRNA formyltransferase</fullName>
        <ecNumber evidence="1">2.1.2.9</ecNumber>
    </recommendedName>
</protein>
<dbReference type="InterPro" id="IPR036477">
    <property type="entry name" value="Formyl_transf_N_sf"/>
</dbReference>
<dbReference type="Gene3D" id="3.40.50.12230">
    <property type="match status" value="1"/>
</dbReference>
<evidence type="ECO:0000256" key="1">
    <source>
        <dbReference type="ARBA" id="ARBA00012261"/>
    </source>
</evidence>
<dbReference type="AlphaFoldDB" id="A0AAV4V6D2"/>
<sequence>MYYQFLHSTDVKQIGNLFMGNNIHIGIRFVSNEKRLERIILLDIRTQKKLSIDISQTCDKIVGKVDVICINSDCPVRRCATRNNLTIYTWPHTVPDNIYDVGVVVSFGHMIPAENILACKYGIINAHPSLLPRWRGAAPIVHTILNGDSETGVTITQVSPNKFDVGNILMQEKYKIPVECSAQTLTSELSKVAADLVMKTLKNLPSSIKSGYPQPKEGATFMLVKLNHIKVILIGKDTNLLIYRKFKAFDGFFDLYTFWQSMKVILLEFVAISDVEKANVSSLIKFPVHPGFCYFHKKRKILFVKCQDGWCGILSIKIPKKGKKLRLRTFTMALYPKWKRMSVIFIQMIIKLFLLNDIDS</sequence>
<organism evidence="3 4">
    <name type="scientific">Caerostris extrusa</name>
    <name type="common">Bark spider</name>
    <name type="synonym">Caerostris bankana</name>
    <dbReference type="NCBI Taxonomy" id="172846"/>
    <lineage>
        <taxon>Eukaryota</taxon>
        <taxon>Metazoa</taxon>
        <taxon>Ecdysozoa</taxon>
        <taxon>Arthropoda</taxon>
        <taxon>Chelicerata</taxon>
        <taxon>Arachnida</taxon>
        <taxon>Araneae</taxon>
        <taxon>Araneomorphae</taxon>
        <taxon>Entelegynae</taxon>
        <taxon>Araneoidea</taxon>
        <taxon>Araneidae</taxon>
        <taxon>Caerostris</taxon>
    </lineage>
</organism>
<dbReference type="PANTHER" id="PTHR11138">
    <property type="entry name" value="METHIONYL-TRNA FORMYLTRANSFERASE"/>
    <property type="match status" value="1"/>
</dbReference>
<gene>
    <name evidence="3" type="primary">Mtfmt</name>
    <name evidence="3" type="ORF">CEXT_440351</name>
</gene>
<dbReference type="PANTHER" id="PTHR11138:SF5">
    <property type="entry name" value="METHIONYL-TRNA FORMYLTRANSFERASE, MITOCHONDRIAL"/>
    <property type="match status" value="1"/>
</dbReference>
<dbReference type="GO" id="GO:0005739">
    <property type="term" value="C:mitochondrion"/>
    <property type="evidence" value="ECO:0007669"/>
    <property type="project" value="TreeGrafter"/>
</dbReference>
<dbReference type="InterPro" id="IPR002376">
    <property type="entry name" value="Formyl_transf_N"/>
</dbReference>
<dbReference type="Pfam" id="PF00551">
    <property type="entry name" value="Formyl_trans_N"/>
    <property type="match status" value="1"/>
</dbReference>
<dbReference type="SUPFAM" id="SSF53328">
    <property type="entry name" value="Formyltransferase"/>
    <property type="match status" value="1"/>
</dbReference>
<feature type="domain" description="Formyl transferase N-terminal" evidence="2">
    <location>
        <begin position="100"/>
        <end position="198"/>
    </location>
</feature>
<dbReference type="EC" id="2.1.2.9" evidence="1"/>
<dbReference type="Proteomes" id="UP001054945">
    <property type="component" value="Unassembled WGS sequence"/>
</dbReference>
<proteinExistence type="predicted"/>
<dbReference type="InterPro" id="IPR041711">
    <property type="entry name" value="Met-tRNA-FMT_N"/>
</dbReference>